<protein>
    <submittedName>
        <fullName evidence="2">Uncharacterized protein</fullName>
    </submittedName>
</protein>
<feature type="transmembrane region" description="Helical" evidence="1">
    <location>
        <begin position="6"/>
        <end position="28"/>
    </location>
</feature>
<organism evidence="2">
    <name type="scientific">Strombidium inclinatum</name>
    <dbReference type="NCBI Taxonomy" id="197538"/>
    <lineage>
        <taxon>Eukaryota</taxon>
        <taxon>Sar</taxon>
        <taxon>Alveolata</taxon>
        <taxon>Ciliophora</taxon>
        <taxon>Intramacronucleata</taxon>
        <taxon>Spirotrichea</taxon>
        <taxon>Oligotrichia</taxon>
        <taxon>Strombidiidae</taxon>
        <taxon>Strombidium</taxon>
    </lineage>
</organism>
<evidence type="ECO:0000313" key="2">
    <source>
        <dbReference type="EMBL" id="CAE0324155.1"/>
    </source>
</evidence>
<gene>
    <name evidence="2" type="ORF">SINC0208_LOCUS4741</name>
</gene>
<name>A0A7S3II94_9SPIT</name>
<proteinExistence type="predicted"/>
<sequence length="282" mass="31218">MQAVSVLLLQNLAIGIISALLAELSVVVDARLRIQMVAGWVSIEEYIGRLPQVVLGLSRSEVSVYSGERPRKSQSLLVVMRAQHFFPEVLFSVVSLADDLLRGGPLVAAFILEPEAAANFHCSVDVGLHLFGEFVGVVANVVVGLIPFDRLLLLGWASSRLWVAKCRLCKLRLVLRRTMSTLAVFYLFRDSSARALLNVLRAEVSRGSLRISQSDSLWTGLSRRRPELLLLLLSSCHPLLLLSSPKLLLSERLLPLEFLPLHFLAMSFLESLFLKILALLAV</sequence>
<reference evidence="2" key="1">
    <citation type="submission" date="2021-01" db="EMBL/GenBank/DDBJ databases">
        <authorList>
            <person name="Corre E."/>
            <person name="Pelletier E."/>
            <person name="Niang G."/>
            <person name="Scheremetjew M."/>
            <person name="Finn R."/>
            <person name="Kale V."/>
            <person name="Holt S."/>
            <person name="Cochrane G."/>
            <person name="Meng A."/>
            <person name="Brown T."/>
            <person name="Cohen L."/>
        </authorList>
    </citation>
    <scope>NUCLEOTIDE SEQUENCE</scope>
    <source>
        <strain evidence="2">S3</strain>
    </source>
</reference>
<evidence type="ECO:0000256" key="1">
    <source>
        <dbReference type="SAM" id="Phobius"/>
    </source>
</evidence>
<keyword evidence="1" id="KW-1133">Transmembrane helix</keyword>
<keyword evidence="1" id="KW-0812">Transmembrane</keyword>
<accession>A0A7S3II94</accession>
<dbReference type="EMBL" id="HBIH01011579">
    <property type="protein sequence ID" value="CAE0324155.1"/>
    <property type="molecule type" value="Transcribed_RNA"/>
</dbReference>
<keyword evidence="1" id="KW-0472">Membrane</keyword>
<dbReference type="AlphaFoldDB" id="A0A7S3II94"/>